<proteinExistence type="predicted"/>
<dbReference type="SMART" id="SM00382">
    <property type="entry name" value="AAA"/>
    <property type="match status" value="2"/>
</dbReference>
<keyword evidence="4" id="KW-0175">Coiled coil</keyword>
<keyword evidence="1" id="KW-0677">Repeat</keyword>
<dbReference type="InterPro" id="IPR050611">
    <property type="entry name" value="ABCF"/>
</dbReference>
<dbReference type="Pfam" id="PF00005">
    <property type="entry name" value="ABC_tran"/>
    <property type="match status" value="2"/>
</dbReference>
<dbReference type="InterPro" id="IPR003593">
    <property type="entry name" value="AAA+_ATPase"/>
</dbReference>
<dbReference type="PROSITE" id="PS50893">
    <property type="entry name" value="ABC_TRANSPORTER_2"/>
    <property type="match status" value="2"/>
</dbReference>
<dbReference type="EMBL" id="JBHSOD010000019">
    <property type="protein sequence ID" value="MFC5886671.1"/>
    <property type="molecule type" value="Genomic_DNA"/>
</dbReference>
<name>A0ABW1F032_9ACTN</name>
<accession>A0ABW1F032</accession>
<feature type="domain" description="ABC transporter" evidence="5">
    <location>
        <begin position="326"/>
        <end position="532"/>
    </location>
</feature>
<organism evidence="6 7">
    <name type="scientific">Kitasatospora aburaviensis</name>
    <dbReference type="NCBI Taxonomy" id="67265"/>
    <lineage>
        <taxon>Bacteria</taxon>
        <taxon>Bacillati</taxon>
        <taxon>Actinomycetota</taxon>
        <taxon>Actinomycetes</taxon>
        <taxon>Kitasatosporales</taxon>
        <taxon>Streptomycetaceae</taxon>
        <taxon>Kitasatospora</taxon>
    </lineage>
</organism>
<feature type="domain" description="ABC transporter" evidence="5">
    <location>
        <begin position="2"/>
        <end position="255"/>
    </location>
</feature>
<evidence type="ECO:0000256" key="2">
    <source>
        <dbReference type="ARBA" id="ARBA00022741"/>
    </source>
</evidence>
<dbReference type="Gene3D" id="3.40.50.300">
    <property type="entry name" value="P-loop containing nucleotide triphosphate hydrolases"/>
    <property type="match status" value="2"/>
</dbReference>
<dbReference type="InterPro" id="IPR003439">
    <property type="entry name" value="ABC_transporter-like_ATP-bd"/>
</dbReference>
<gene>
    <name evidence="6" type="primary">abc-f</name>
    <name evidence="6" type="ORF">ACFP0N_17035</name>
</gene>
<reference evidence="7" key="1">
    <citation type="journal article" date="2019" name="Int. J. Syst. Evol. Microbiol.">
        <title>The Global Catalogue of Microorganisms (GCM) 10K type strain sequencing project: providing services to taxonomists for standard genome sequencing and annotation.</title>
        <authorList>
            <consortium name="The Broad Institute Genomics Platform"/>
            <consortium name="The Broad Institute Genome Sequencing Center for Infectious Disease"/>
            <person name="Wu L."/>
            <person name="Ma J."/>
        </authorList>
    </citation>
    <scope>NUCLEOTIDE SEQUENCE [LARGE SCALE GENOMIC DNA]</scope>
    <source>
        <strain evidence="7">CGMCC 4.1469</strain>
    </source>
</reference>
<protein>
    <submittedName>
        <fullName evidence="6">Ribosomal protection-like ABC-F family protein</fullName>
    </submittedName>
</protein>
<dbReference type="Pfam" id="PF12848">
    <property type="entry name" value="ABC_tran_Xtn"/>
    <property type="match status" value="1"/>
</dbReference>
<keyword evidence="3" id="KW-0067">ATP-binding</keyword>
<dbReference type="InterPro" id="IPR032781">
    <property type="entry name" value="ABC_tran_Xtn"/>
</dbReference>
<dbReference type="PROSITE" id="PS00211">
    <property type="entry name" value="ABC_TRANSPORTER_1"/>
    <property type="match status" value="2"/>
</dbReference>
<dbReference type="PANTHER" id="PTHR19211">
    <property type="entry name" value="ATP-BINDING TRANSPORT PROTEIN-RELATED"/>
    <property type="match status" value="1"/>
</dbReference>
<keyword evidence="7" id="KW-1185">Reference proteome</keyword>
<evidence type="ECO:0000259" key="5">
    <source>
        <dbReference type="PROSITE" id="PS50893"/>
    </source>
</evidence>
<dbReference type="SUPFAM" id="SSF52540">
    <property type="entry name" value="P-loop containing nucleoside triphosphate hydrolases"/>
    <property type="match status" value="2"/>
</dbReference>
<evidence type="ECO:0000313" key="7">
    <source>
        <dbReference type="Proteomes" id="UP001596067"/>
    </source>
</evidence>
<keyword evidence="2" id="KW-0547">Nucleotide-binding</keyword>
<evidence type="ECO:0000256" key="1">
    <source>
        <dbReference type="ARBA" id="ARBA00022737"/>
    </source>
</evidence>
<comment type="caution">
    <text evidence="6">The sequence shown here is derived from an EMBL/GenBank/DDBJ whole genome shotgun (WGS) entry which is preliminary data.</text>
</comment>
<dbReference type="PANTHER" id="PTHR19211:SF14">
    <property type="entry name" value="ATP-BINDING CASSETTE SUB-FAMILY F MEMBER 1"/>
    <property type="match status" value="1"/>
</dbReference>
<dbReference type="NCBIfam" id="NF000355">
    <property type="entry name" value="ribo_prot_ABC_F"/>
    <property type="match status" value="1"/>
</dbReference>
<sequence>MISANALELRAGARILIESASFKVAPGDRIGLVGRNGAGKTTLTKVLAGEGLPAAGTVTRSGEVGYLPQDPRTGDLDVLAKDRILSARGLDTVLKKMRENEDRMANGKGATRDNAMKKYARLETEFLTKGGYAAEAEAATIAAALGLPDRILGQELHTLSGGQRRRVELARILFSDSDVLLLDEPTNHLDADSIAWLRDFLKTYKGGFIVISHDVDLVETVVNKVFYLDANRSAIDVYNMGWKQYQQQREDDEKRRKRERANAEKKAATLNAQADKMRAKATKTVAAQNMARRAEKLLSGLEQVRQSDKVAKLRFPDPAPCGKTPLTASDLSKSYGSLEIFAGVDLAIDRGSRVVVLGLNGAGKTTLLRMLAGVEQPDTGEVIPGHGLKIGYYAQEHETLDPDRTVLENMRSSAPDTDLVQIRKILGSFLFSGDDVDKPAGVLSGGEKTRLALASLVVSSANVLLLDEPTNNLDPASREEILGALREFTGAVVLVTHDEGAVDALQPERIILLPDGVEDLWSPAYADLVSLA</sequence>
<dbReference type="InterPro" id="IPR017871">
    <property type="entry name" value="ABC_transporter-like_CS"/>
</dbReference>
<feature type="coiled-coil region" evidence="4">
    <location>
        <begin position="253"/>
        <end position="280"/>
    </location>
</feature>
<dbReference type="InterPro" id="IPR027417">
    <property type="entry name" value="P-loop_NTPase"/>
</dbReference>
<evidence type="ECO:0000256" key="3">
    <source>
        <dbReference type="ARBA" id="ARBA00022840"/>
    </source>
</evidence>
<dbReference type="RefSeq" id="WP_313766026.1">
    <property type="nucleotide sequence ID" value="NZ_BAAAVH010000012.1"/>
</dbReference>
<evidence type="ECO:0000256" key="4">
    <source>
        <dbReference type="SAM" id="Coils"/>
    </source>
</evidence>
<evidence type="ECO:0000313" key="6">
    <source>
        <dbReference type="EMBL" id="MFC5886671.1"/>
    </source>
</evidence>
<dbReference type="Proteomes" id="UP001596067">
    <property type="component" value="Unassembled WGS sequence"/>
</dbReference>
<dbReference type="CDD" id="cd03221">
    <property type="entry name" value="ABCF_EF-3"/>
    <property type="match status" value="2"/>
</dbReference>